<organism evidence="1 2">
    <name type="scientific">BD1-7 clade bacterium</name>
    <dbReference type="NCBI Taxonomy" id="2029982"/>
    <lineage>
        <taxon>Bacteria</taxon>
        <taxon>Pseudomonadati</taxon>
        <taxon>Pseudomonadota</taxon>
        <taxon>Gammaproteobacteria</taxon>
        <taxon>Cellvibrionales</taxon>
        <taxon>Spongiibacteraceae</taxon>
        <taxon>BD1-7 clade</taxon>
    </lineage>
</organism>
<name>A0A5S9Q8D4_9GAMM</name>
<dbReference type="Proteomes" id="UP000434580">
    <property type="component" value="Unassembled WGS sequence"/>
</dbReference>
<reference evidence="1 2" key="1">
    <citation type="submission" date="2019-11" db="EMBL/GenBank/DDBJ databases">
        <authorList>
            <person name="Holert J."/>
        </authorList>
    </citation>
    <scope>NUCLEOTIDE SEQUENCE [LARGE SCALE GENOMIC DNA]</scope>
    <source>
        <strain evidence="1">BC5_2</strain>
    </source>
</reference>
<dbReference type="AlphaFoldDB" id="A0A5S9Q8D4"/>
<proteinExistence type="predicted"/>
<evidence type="ECO:0000313" key="1">
    <source>
        <dbReference type="EMBL" id="CAA0109470.1"/>
    </source>
</evidence>
<evidence type="ECO:0000313" key="2">
    <source>
        <dbReference type="Proteomes" id="UP000434580"/>
    </source>
</evidence>
<sequence length="266" mass="30157">MRTVDNYARLGQVIKPLFYDRLTILPNEKSIRTILEKHPKLVWTVSHGPGFAPAFINTALQEVLLKNGGAERRQLMIAWKHFYKIPLLKQLIQHFSQLEQPLHGDEIIQKFSSQNYNDFIVYPEGENSIYGDGTKIEEFVSPRFLEVAIAAEAPVLIAAHYGSQKSASKITLSEKQVRWIKKLSPKAIQKLAKPGDVYLPGFQYSKTPEFKVIFKLYKPKLTLTSLPAEPADRQRALAKEAEKIRKIMQGLLNEITGVNELAGTDT</sequence>
<gene>
    <name evidence="1" type="ORF">DPBNPPHM_01289</name>
</gene>
<dbReference type="OrthoDB" id="6180524at2"/>
<dbReference type="EMBL" id="CACSII010000016">
    <property type="protein sequence ID" value="CAA0109470.1"/>
    <property type="molecule type" value="Genomic_DNA"/>
</dbReference>
<evidence type="ECO:0008006" key="3">
    <source>
        <dbReference type="Google" id="ProtNLM"/>
    </source>
</evidence>
<accession>A0A5S9Q8D4</accession>
<protein>
    <recommendedName>
        <fullName evidence="3">Phospholipid/glycerol acyltransferase domain-containing protein</fullName>
    </recommendedName>
</protein>